<evidence type="ECO:0000256" key="1">
    <source>
        <dbReference type="ARBA" id="ARBA00004651"/>
    </source>
</evidence>
<feature type="domain" description="Major facilitator superfamily (MFS) profile" evidence="10">
    <location>
        <begin position="50"/>
        <end position="501"/>
    </location>
</feature>
<feature type="compositionally biased region" description="Basic and acidic residues" evidence="8">
    <location>
        <begin position="1"/>
        <end position="32"/>
    </location>
</feature>
<dbReference type="EMBL" id="WHZW01000004">
    <property type="protein sequence ID" value="NEG88859.1"/>
    <property type="molecule type" value="Genomic_DNA"/>
</dbReference>
<keyword evidence="6 9" id="KW-1133">Transmembrane helix</keyword>
<feature type="transmembrane region" description="Helical" evidence="9">
    <location>
        <begin position="83"/>
        <end position="103"/>
    </location>
</feature>
<dbReference type="AlphaFoldDB" id="A0A6N9Z2J7"/>
<feature type="transmembrane region" description="Helical" evidence="9">
    <location>
        <begin position="243"/>
        <end position="263"/>
    </location>
</feature>
<dbReference type="GO" id="GO:0005886">
    <property type="term" value="C:plasma membrane"/>
    <property type="evidence" value="ECO:0007669"/>
    <property type="project" value="UniProtKB-SubCell"/>
</dbReference>
<feature type="transmembrane region" description="Helical" evidence="9">
    <location>
        <begin position="338"/>
        <end position="359"/>
    </location>
</feature>
<dbReference type="PANTHER" id="PTHR42718">
    <property type="entry name" value="MAJOR FACILITATOR SUPERFAMILY MULTIDRUG TRANSPORTER MFSC"/>
    <property type="match status" value="1"/>
</dbReference>
<feature type="transmembrane region" description="Helical" evidence="9">
    <location>
        <begin position="300"/>
        <end position="326"/>
    </location>
</feature>
<dbReference type="SUPFAM" id="SSF103473">
    <property type="entry name" value="MFS general substrate transporter"/>
    <property type="match status" value="1"/>
</dbReference>
<feature type="transmembrane region" description="Helical" evidence="9">
    <location>
        <begin position="479"/>
        <end position="497"/>
    </location>
</feature>
<keyword evidence="12" id="KW-1185">Reference proteome</keyword>
<dbReference type="PRINTS" id="PR01036">
    <property type="entry name" value="TCRTETB"/>
</dbReference>
<comment type="subcellular location">
    <subcellularLocation>
        <location evidence="1">Cell membrane</location>
        <topology evidence="1">Multi-pass membrane protein</topology>
    </subcellularLocation>
</comment>
<sequence length="510" mass="53459">MPEDRPEQSGQERSERSTSADVRRPSETDARSGARPANAKRPVPAAIIVCVVALAILTFLGILSETSLNIAYSTLMQEFAVDASTVQWLTTGYLLLLSVAIPSSPFMVRRFATKTLFVTAVVIFAAGTLIGAFAVSFPMLLAARLVMALGTGISLPLITNIILEKAPLEQRGAMLGIVSLVTCAAPAIGPVFGGVVMEWLDWHWIFYTMLPFLLVAFLLGMATVPEIRHSGDAEQATISVPSLLLVAAGLAGLIVAVSFFASWNGDWRFWLTLAASVAVLAVFVLVQLRMTRPLVEVRVFAYSGFSLGMLILLMASGGVLGLNFMLPILLQRGFGLGSLPAALTLLPGAVVGAIAAPMIGGALKRHFPPKFIVTGFVVVAAMDVVLVVASGSVAAVAVAYAVFMAFSGFVLVPDQTHALNQLPARLNADGSAVMNTVQQLAGAIGTAVASALLSEFSAAAARGGADEAASYVRGFSSSMWVLAGMAVVGVALAALMFRFSTRRSPELVEA</sequence>
<dbReference type="PANTHER" id="PTHR42718:SF9">
    <property type="entry name" value="MAJOR FACILITATOR SUPERFAMILY MULTIDRUG TRANSPORTER MFSC"/>
    <property type="match status" value="1"/>
</dbReference>
<evidence type="ECO:0000256" key="6">
    <source>
        <dbReference type="ARBA" id="ARBA00022989"/>
    </source>
</evidence>
<keyword evidence="7 9" id="KW-0472">Membrane</keyword>
<dbReference type="InterPro" id="IPR011701">
    <property type="entry name" value="MFS"/>
</dbReference>
<dbReference type="NCBIfam" id="TIGR00711">
    <property type="entry name" value="efflux_EmrB"/>
    <property type="match status" value="1"/>
</dbReference>
<feature type="transmembrane region" description="Helical" evidence="9">
    <location>
        <begin position="175"/>
        <end position="196"/>
    </location>
</feature>
<evidence type="ECO:0000256" key="5">
    <source>
        <dbReference type="ARBA" id="ARBA00022692"/>
    </source>
</evidence>
<dbReference type="InterPro" id="IPR020846">
    <property type="entry name" value="MFS_dom"/>
</dbReference>
<evidence type="ECO:0000313" key="12">
    <source>
        <dbReference type="Proteomes" id="UP000469194"/>
    </source>
</evidence>
<feature type="transmembrane region" description="Helical" evidence="9">
    <location>
        <begin position="43"/>
        <end position="63"/>
    </location>
</feature>
<feature type="transmembrane region" description="Helical" evidence="9">
    <location>
        <begin position="269"/>
        <end position="288"/>
    </location>
</feature>
<dbReference type="InterPro" id="IPR004638">
    <property type="entry name" value="EmrB-like"/>
</dbReference>
<evidence type="ECO:0000256" key="7">
    <source>
        <dbReference type="ARBA" id="ARBA00023136"/>
    </source>
</evidence>
<feature type="transmembrane region" description="Helical" evidence="9">
    <location>
        <begin position="141"/>
        <end position="163"/>
    </location>
</feature>
<comment type="caution">
    <text evidence="11">The sequence shown here is derived from an EMBL/GenBank/DDBJ whole genome shotgun (WGS) entry which is preliminary data.</text>
</comment>
<dbReference type="GO" id="GO:0022857">
    <property type="term" value="F:transmembrane transporter activity"/>
    <property type="evidence" value="ECO:0007669"/>
    <property type="project" value="InterPro"/>
</dbReference>
<feature type="region of interest" description="Disordered" evidence="8">
    <location>
        <begin position="1"/>
        <end position="37"/>
    </location>
</feature>
<comment type="similarity">
    <text evidence="2">Belongs to the major facilitator superfamily. EmrB family.</text>
</comment>
<keyword evidence="3" id="KW-0813">Transport</keyword>
<dbReference type="Proteomes" id="UP000469194">
    <property type="component" value="Unassembled WGS sequence"/>
</dbReference>
<organism evidence="11 12">
    <name type="scientific">Bifidobacterium aerophilum</name>
    <dbReference type="NCBI Taxonomy" id="1798155"/>
    <lineage>
        <taxon>Bacteria</taxon>
        <taxon>Bacillati</taxon>
        <taxon>Actinomycetota</taxon>
        <taxon>Actinomycetes</taxon>
        <taxon>Bifidobacteriales</taxon>
        <taxon>Bifidobacteriaceae</taxon>
        <taxon>Bifidobacterium</taxon>
    </lineage>
</organism>
<keyword evidence="4" id="KW-1003">Cell membrane</keyword>
<evidence type="ECO:0000256" key="4">
    <source>
        <dbReference type="ARBA" id="ARBA00022475"/>
    </source>
</evidence>
<evidence type="ECO:0000256" key="2">
    <source>
        <dbReference type="ARBA" id="ARBA00008537"/>
    </source>
</evidence>
<evidence type="ECO:0000256" key="3">
    <source>
        <dbReference type="ARBA" id="ARBA00022448"/>
    </source>
</evidence>
<dbReference type="PROSITE" id="PS50850">
    <property type="entry name" value="MFS"/>
    <property type="match status" value="1"/>
</dbReference>
<evidence type="ECO:0000256" key="9">
    <source>
        <dbReference type="SAM" id="Phobius"/>
    </source>
</evidence>
<reference evidence="11 12" key="1">
    <citation type="submission" date="2019-10" db="EMBL/GenBank/DDBJ databases">
        <title>Bifidobacterium from non-human primates.</title>
        <authorList>
            <person name="Modesto M."/>
        </authorList>
    </citation>
    <scope>NUCLEOTIDE SEQUENCE [LARGE SCALE GENOMIC DNA]</scope>
    <source>
        <strain evidence="11 12">TRE17</strain>
    </source>
</reference>
<accession>A0A6N9Z2J7</accession>
<feature type="transmembrane region" description="Helical" evidence="9">
    <location>
        <begin position="115"/>
        <end position="135"/>
    </location>
</feature>
<evidence type="ECO:0000259" key="10">
    <source>
        <dbReference type="PROSITE" id="PS50850"/>
    </source>
</evidence>
<proteinExistence type="inferred from homology"/>
<feature type="transmembrane region" description="Helical" evidence="9">
    <location>
        <begin position="371"/>
        <end position="403"/>
    </location>
</feature>
<evidence type="ECO:0000256" key="8">
    <source>
        <dbReference type="SAM" id="MobiDB-lite"/>
    </source>
</evidence>
<evidence type="ECO:0000313" key="11">
    <source>
        <dbReference type="EMBL" id="NEG88859.1"/>
    </source>
</evidence>
<name>A0A6N9Z2J7_9BIFI</name>
<gene>
    <name evidence="11" type="ORF">GFD25_02305</name>
</gene>
<dbReference type="Gene3D" id="1.20.1720.10">
    <property type="entry name" value="Multidrug resistance protein D"/>
    <property type="match status" value="1"/>
</dbReference>
<protein>
    <submittedName>
        <fullName evidence="11">DHA2 family efflux MFS transporter permease subunit</fullName>
    </submittedName>
</protein>
<dbReference type="Gene3D" id="1.20.1250.20">
    <property type="entry name" value="MFS general substrate transporter like domains"/>
    <property type="match status" value="1"/>
</dbReference>
<dbReference type="Pfam" id="PF07690">
    <property type="entry name" value="MFS_1"/>
    <property type="match status" value="1"/>
</dbReference>
<dbReference type="InterPro" id="IPR036259">
    <property type="entry name" value="MFS_trans_sf"/>
</dbReference>
<keyword evidence="5 9" id="KW-0812">Transmembrane</keyword>
<feature type="transmembrane region" description="Helical" evidence="9">
    <location>
        <begin position="202"/>
        <end position="222"/>
    </location>
</feature>